<organism evidence="2 3">
    <name type="scientific">Musa troglodytarum</name>
    <name type="common">fe'i banana</name>
    <dbReference type="NCBI Taxonomy" id="320322"/>
    <lineage>
        <taxon>Eukaryota</taxon>
        <taxon>Viridiplantae</taxon>
        <taxon>Streptophyta</taxon>
        <taxon>Embryophyta</taxon>
        <taxon>Tracheophyta</taxon>
        <taxon>Spermatophyta</taxon>
        <taxon>Magnoliopsida</taxon>
        <taxon>Liliopsida</taxon>
        <taxon>Zingiberales</taxon>
        <taxon>Musaceae</taxon>
        <taxon>Musa</taxon>
    </lineage>
</organism>
<dbReference type="AlphaFoldDB" id="A0A9E7L1E4"/>
<dbReference type="EMBL" id="CP097510">
    <property type="protein sequence ID" value="URE34595.1"/>
    <property type="molecule type" value="Genomic_DNA"/>
</dbReference>
<reference evidence="2" key="1">
    <citation type="submission" date="2022-05" db="EMBL/GenBank/DDBJ databases">
        <title>The Musa troglodytarum L. genome provides insights into the mechanism of non-climacteric behaviour and enrichment of carotenoids.</title>
        <authorList>
            <person name="Wang J."/>
        </authorList>
    </citation>
    <scope>NUCLEOTIDE SEQUENCE</scope>
    <source>
        <tissue evidence="2">Leaf</tissue>
    </source>
</reference>
<feature type="region of interest" description="Disordered" evidence="1">
    <location>
        <begin position="1"/>
        <end position="40"/>
    </location>
</feature>
<feature type="non-terminal residue" evidence="2">
    <location>
        <position position="1"/>
    </location>
</feature>
<evidence type="ECO:0000313" key="2">
    <source>
        <dbReference type="EMBL" id="URE34595.1"/>
    </source>
</evidence>
<dbReference type="Proteomes" id="UP001055439">
    <property type="component" value="Chromosome 8"/>
</dbReference>
<sequence length="203" mass="21161">AETSPSEWGFKASEEGDLGQALADSDRAGQEAAPPITAAPASIEPLAGRFQACFFPPAASDDGGRSSAGGFRGDRSAVSWDGITTAGTGGGGEECEGGVPAAGASGSPRTARLRGWRVTRPERGEEELAEGSAAAMKAEMGGQLPRSDEKSKGFDWARRSMIRRYCCSKDSPIDGTPIPRIAPNSGPRATRRRLSLSLSLFFL</sequence>
<dbReference type="OrthoDB" id="1713558at2759"/>
<protein>
    <submittedName>
        <fullName evidence="2">Uncharacterized protein</fullName>
    </submittedName>
</protein>
<gene>
    <name evidence="2" type="ORF">MUK42_02808</name>
</gene>
<feature type="region of interest" description="Disordered" evidence="1">
    <location>
        <begin position="60"/>
        <end position="152"/>
    </location>
</feature>
<feature type="compositionally biased region" description="Low complexity" evidence="1">
    <location>
        <begin position="31"/>
        <end position="40"/>
    </location>
</feature>
<keyword evidence="3" id="KW-1185">Reference proteome</keyword>
<name>A0A9E7L1E4_9LILI</name>
<evidence type="ECO:0000256" key="1">
    <source>
        <dbReference type="SAM" id="MobiDB-lite"/>
    </source>
</evidence>
<evidence type="ECO:0000313" key="3">
    <source>
        <dbReference type="Proteomes" id="UP001055439"/>
    </source>
</evidence>
<proteinExistence type="predicted"/>
<feature type="compositionally biased region" description="Low complexity" evidence="1">
    <location>
        <begin position="97"/>
        <end position="108"/>
    </location>
</feature>
<accession>A0A9E7L1E4</accession>